<dbReference type="EMBL" id="CAEZTG010000222">
    <property type="protein sequence ID" value="CAB4580470.1"/>
    <property type="molecule type" value="Genomic_DNA"/>
</dbReference>
<feature type="compositionally biased region" description="Basic residues" evidence="1">
    <location>
        <begin position="167"/>
        <end position="176"/>
    </location>
</feature>
<proteinExistence type="predicted"/>
<feature type="compositionally biased region" description="Low complexity" evidence="1">
    <location>
        <begin position="189"/>
        <end position="202"/>
    </location>
</feature>
<feature type="compositionally biased region" description="Low complexity" evidence="1">
    <location>
        <begin position="106"/>
        <end position="117"/>
    </location>
</feature>
<accession>A0A6J6EV67</accession>
<feature type="region of interest" description="Disordered" evidence="1">
    <location>
        <begin position="135"/>
        <end position="202"/>
    </location>
</feature>
<feature type="region of interest" description="Disordered" evidence="1">
    <location>
        <begin position="97"/>
        <end position="118"/>
    </location>
</feature>
<name>A0A6J6EV67_9ZZZZ</name>
<sequence>MAARATAPPARLMSSSTGSGAARSIAFISSGVTMGTSPPPSIASGRGNACAPMGPSMGETSSVPRATTTACATIAEWLSVRRQPSIPCCAANAAARPVNETEGLPSSSRSTSMSCQSAAPIPTPIAFRTASFAANRTAKRSVGSERRTAYSRSASVNSFSLSPGRRSSTRRKRSRSTRSFPIPRIMSASVRPTSSPVRSSTQ</sequence>
<organism evidence="2">
    <name type="scientific">freshwater metagenome</name>
    <dbReference type="NCBI Taxonomy" id="449393"/>
    <lineage>
        <taxon>unclassified sequences</taxon>
        <taxon>metagenomes</taxon>
        <taxon>ecological metagenomes</taxon>
    </lineage>
</organism>
<evidence type="ECO:0000256" key="1">
    <source>
        <dbReference type="SAM" id="MobiDB-lite"/>
    </source>
</evidence>
<reference evidence="2" key="1">
    <citation type="submission" date="2020-05" db="EMBL/GenBank/DDBJ databases">
        <authorList>
            <person name="Chiriac C."/>
            <person name="Salcher M."/>
            <person name="Ghai R."/>
            <person name="Kavagutti S V."/>
        </authorList>
    </citation>
    <scope>NUCLEOTIDE SEQUENCE</scope>
</reference>
<evidence type="ECO:0000313" key="2">
    <source>
        <dbReference type="EMBL" id="CAB4580470.1"/>
    </source>
</evidence>
<gene>
    <name evidence="2" type="ORF">UFOPK1603_01741</name>
</gene>
<dbReference type="AlphaFoldDB" id="A0A6J6EV67"/>
<protein>
    <submittedName>
        <fullName evidence="2">Unannotated protein</fullName>
    </submittedName>
</protein>
<feature type="compositionally biased region" description="Polar residues" evidence="1">
    <location>
        <begin position="150"/>
        <end position="161"/>
    </location>
</feature>